<evidence type="ECO:0000256" key="7">
    <source>
        <dbReference type="SAM" id="Phobius"/>
    </source>
</evidence>
<evidence type="ECO:0000256" key="1">
    <source>
        <dbReference type="ARBA" id="ARBA00004651"/>
    </source>
</evidence>
<sequence length="430" mass="44178">MTPDGPVRATAPPRSLVHHRDFRRLWGGDALGQLGAQLTGFVLPVFAVSHLHATAWQMGALNAAETAAFLLLSLPAGAWVDRLRKRRVLVAADLARAAILSVVVLAALTGHASMGLLIGAAVVISAFSLFFDVAHQSYVPGLVGLDHVVEGNSKLQATQSVAMIAGPAIGGFALRVLSAPLVMVATVGTYLASALAVSRIGHHEDLPDPTVRRPLRTEIADGLRFVASEPLLRRILACTALSNLGGAIGNAVLVIFALRTLDVGTSTYGVVLSASAAGGLLGAVLADRASRWVGPARIIPASAVVTGLSYAITPAAAVVAVTGAPAAVVPVVLVVGGFVFNLAVVVYNVAQVSFRQRLCPPALLGRMNASARFIVWGPLPIGGLLGGWIGSVWGAAPALWVGAVVMTLGALPVVLSPLARTTELPVPAHD</sequence>
<dbReference type="SUPFAM" id="SSF103473">
    <property type="entry name" value="MFS general substrate transporter"/>
    <property type="match status" value="1"/>
</dbReference>
<comment type="caution">
    <text evidence="8">The sequence shown here is derived from an EMBL/GenBank/DDBJ whole genome shotgun (WGS) entry which is preliminary data.</text>
</comment>
<feature type="transmembrane region" description="Helical" evidence="7">
    <location>
        <begin position="395"/>
        <end position="415"/>
    </location>
</feature>
<dbReference type="CDD" id="cd06173">
    <property type="entry name" value="MFS_MefA_like"/>
    <property type="match status" value="1"/>
</dbReference>
<evidence type="ECO:0000256" key="5">
    <source>
        <dbReference type="ARBA" id="ARBA00022989"/>
    </source>
</evidence>
<feature type="transmembrane region" description="Helical" evidence="7">
    <location>
        <begin position="235"/>
        <end position="256"/>
    </location>
</feature>
<dbReference type="RefSeq" id="WP_193718774.1">
    <property type="nucleotide sequence ID" value="NZ_JACSPN010000003.1"/>
</dbReference>
<keyword evidence="6 7" id="KW-0472">Membrane</keyword>
<dbReference type="GO" id="GO:0005886">
    <property type="term" value="C:plasma membrane"/>
    <property type="evidence" value="ECO:0007669"/>
    <property type="project" value="UniProtKB-SubCell"/>
</dbReference>
<keyword evidence="4 7" id="KW-0812">Transmembrane</keyword>
<evidence type="ECO:0000313" key="9">
    <source>
        <dbReference type="Proteomes" id="UP000822993"/>
    </source>
</evidence>
<dbReference type="Gene3D" id="1.20.1250.20">
    <property type="entry name" value="MFS general substrate transporter like domains"/>
    <property type="match status" value="1"/>
</dbReference>
<feature type="transmembrane region" description="Helical" evidence="7">
    <location>
        <begin position="30"/>
        <end position="49"/>
    </location>
</feature>
<dbReference type="Pfam" id="PF05977">
    <property type="entry name" value="MFS_3"/>
    <property type="match status" value="1"/>
</dbReference>
<feature type="transmembrane region" description="Helical" evidence="7">
    <location>
        <begin position="268"/>
        <end position="286"/>
    </location>
</feature>
<organism evidence="8 9">
    <name type="scientific">Oerskovia douganii</name>
    <dbReference type="NCBI Taxonomy" id="2762210"/>
    <lineage>
        <taxon>Bacteria</taxon>
        <taxon>Bacillati</taxon>
        <taxon>Actinomycetota</taxon>
        <taxon>Actinomycetes</taxon>
        <taxon>Micrococcales</taxon>
        <taxon>Cellulomonadaceae</taxon>
        <taxon>Oerskovia</taxon>
    </lineage>
</organism>
<evidence type="ECO:0000256" key="4">
    <source>
        <dbReference type="ARBA" id="ARBA00022692"/>
    </source>
</evidence>
<dbReference type="AlphaFoldDB" id="A0A9D5U6L7"/>
<dbReference type="EMBL" id="JACSPN010000003">
    <property type="protein sequence ID" value="MBE7699484.1"/>
    <property type="molecule type" value="Genomic_DNA"/>
</dbReference>
<evidence type="ECO:0000313" key="8">
    <source>
        <dbReference type="EMBL" id="MBE7699484.1"/>
    </source>
</evidence>
<proteinExistence type="predicted"/>
<name>A0A9D5U6L7_9CELL</name>
<gene>
    <name evidence="8" type="ORF">H9623_04070</name>
</gene>
<evidence type="ECO:0000256" key="3">
    <source>
        <dbReference type="ARBA" id="ARBA00022475"/>
    </source>
</evidence>
<keyword evidence="3" id="KW-1003">Cell membrane</keyword>
<dbReference type="PANTHER" id="PTHR23513">
    <property type="entry name" value="INTEGRAL MEMBRANE EFFLUX PROTEIN-RELATED"/>
    <property type="match status" value="1"/>
</dbReference>
<reference evidence="8 9" key="1">
    <citation type="submission" date="2020-08" db="EMBL/GenBank/DDBJ databases">
        <title>A Genomic Blueprint of the Chicken Gut Microbiome.</title>
        <authorList>
            <person name="Gilroy R."/>
            <person name="Ravi A."/>
            <person name="Getino M."/>
            <person name="Pursley I."/>
            <person name="Horton D.L."/>
            <person name="Alikhan N.-F."/>
            <person name="Baker D."/>
            <person name="Gharbi K."/>
            <person name="Hall N."/>
            <person name="Watson M."/>
            <person name="Adriaenssens E.M."/>
            <person name="Foster-Nyarko E."/>
            <person name="Jarju S."/>
            <person name="Secka A."/>
            <person name="Antonio M."/>
            <person name="Oren A."/>
            <person name="Chaudhuri R."/>
            <person name="La Ragione R.M."/>
            <person name="Hildebrand F."/>
            <person name="Pallen M.J."/>
        </authorList>
    </citation>
    <scope>NUCLEOTIDE SEQUENCE [LARGE SCALE GENOMIC DNA]</scope>
    <source>
        <strain evidence="8 9">Sa1BUA8</strain>
    </source>
</reference>
<dbReference type="InterPro" id="IPR010290">
    <property type="entry name" value="TM_effector"/>
</dbReference>
<dbReference type="Proteomes" id="UP000822993">
    <property type="component" value="Unassembled WGS sequence"/>
</dbReference>
<feature type="transmembrane region" description="Helical" evidence="7">
    <location>
        <begin position="298"/>
        <end position="321"/>
    </location>
</feature>
<keyword evidence="9" id="KW-1185">Reference proteome</keyword>
<keyword evidence="5 7" id="KW-1133">Transmembrane helix</keyword>
<feature type="transmembrane region" description="Helical" evidence="7">
    <location>
        <begin position="55"/>
        <end position="76"/>
    </location>
</feature>
<comment type="subcellular location">
    <subcellularLocation>
        <location evidence="1">Cell membrane</location>
        <topology evidence="1">Multi-pass membrane protein</topology>
    </subcellularLocation>
</comment>
<feature type="transmembrane region" description="Helical" evidence="7">
    <location>
        <begin position="327"/>
        <end position="350"/>
    </location>
</feature>
<protein>
    <submittedName>
        <fullName evidence="8">MFS transporter</fullName>
    </submittedName>
</protein>
<evidence type="ECO:0000256" key="2">
    <source>
        <dbReference type="ARBA" id="ARBA00022448"/>
    </source>
</evidence>
<keyword evidence="2" id="KW-0813">Transport</keyword>
<feature type="transmembrane region" description="Helical" evidence="7">
    <location>
        <begin position="371"/>
        <end position="389"/>
    </location>
</feature>
<dbReference type="InterPro" id="IPR036259">
    <property type="entry name" value="MFS_trans_sf"/>
</dbReference>
<evidence type="ECO:0000256" key="6">
    <source>
        <dbReference type="ARBA" id="ARBA00023136"/>
    </source>
</evidence>
<dbReference type="PANTHER" id="PTHR23513:SF6">
    <property type="entry name" value="MAJOR FACILITATOR SUPERFAMILY ASSOCIATED DOMAIN-CONTAINING PROTEIN"/>
    <property type="match status" value="1"/>
</dbReference>
<accession>A0A9D5U6L7</accession>